<dbReference type="RefSeq" id="WP_343047746.1">
    <property type="nucleotide sequence ID" value="NZ_JACCAA010000001.1"/>
</dbReference>
<dbReference type="Gene3D" id="2.170.16.10">
    <property type="entry name" value="Hedgehog/Intein (Hint) domain"/>
    <property type="match status" value="1"/>
</dbReference>
<keyword evidence="1" id="KW-0732">Signal</keyword>
<dbReference type="InterPro" id="IPR006141">
    <property type="entry name" value="Intein_N"/>
</dbReference>
<comment type="caution">
    <text evidence="3">The sequence shown here is derived from an EMBL/GenBank/DDBJ whole genome shotgun (WGS) entry which is preliminary data.</text>
</comment>
<dbReference type="Proteomes" id="UP000540656">
    <property type="component" value="Unassembled WGS sequence"/>
</dbReference>
<dbReference type="Pfam" id="PF07591">
    <property type="entry name" value="PT-HINT"/>
    <property type="match status" value="1"/>
</dbReference>
<name>A0A7Y9RXZ5_9ACTN</name>
<evidence type="ECO:0000259" key="2">
    <source>
        <dbReference type="SMART" id="SM00306"/>
    </source>
</evidence>
<gene>
    <name evidence="3" type="ORF">BJ980_001670</name>
</gene>
<feature type="domain" description="Hint" evidence="2">
    <location>
        <begin position="93"/>
        <end position="188"/>
    </location>
</feature>
<feature type="signal peptide" evidence="1">
    <location>
        <begin position="1"/>
        <end position="39"/>
    </location>
</feature>
<dbReference type="AlphaFoldDB" id="A0A7Y9RXZ5"/>
<protein>
    <recommendedName>
        <fullName evidence="2">Hint domain-containing protein</fullName>
    </recommendedName>
</protein>
<dbReference type="EMBL" id="JACCAA010000001">
    <property type="protein sequence ID" value="NYG58747.1"/>
    <property type="molecule type" value="Genomic_DNA"/>
</dbReference>
<evidence type="ECO:0000313" key="3">
    <source>
        <dbReference type="EMBL" id="NYG58747.1"/>
    </source>
</evidence>
<dbReference type="SUPFAM" id="SSF51294">
    <property type="entry name" value="Hedgehog/intein (Hint) domain"/>
    <property type="match status" value="1"/>
</dbReference>
<reference evidence="3 4" key="1">
    <citation type="submission" date="2020-07" db="EMBL/GenBank/DDBJ databases">
        <title>Sequencing the genomes of 1000 actinobacteria strains.</title>
        <authorList>
            <person name="Klenk H.-P."/>
        </authorList>
    </citation>
    <scope>NUCLEOTIDE SEQUENCE [LARGE SCALE GENOMIC DNA]</scope>
    <source>
        <strain evidence="3 4">DSM 23819</strain>
    </source>
</reference>
<organism evidence="3 4">
    <name type="scientific">Nocardioides daedukensis</name>
    <dbReference type="NCBI Taxonomy" id="634462"/>
    <lineage>
        <taxon>Bacteria</taxon>
        <taxon>Bacillati</taxon>
        <taxon>Actinomycetota</taxon>
        <taxon>Actinomycetes</taxon>
        <taxon>Propionibacteriales</taxon>
        <taxon>Nocardioidaceae</taxon>
        <taxon>Nocardioides</taxon>
    </lineage>
</organism>
<dbReference type="PROSITE" id="PS50817">
    <property type="entry name" value="INTEIN_N_TER"/>
    <property type="match status" value="1"/>
</dbReference>
<accession>A0A7Y9RXZ5</accession>
<sequence>MKFRAGDQGLLLRRSPAVLVALIAALAAVLGISTASASAAADAETRVGAHSSSVEVRVGAFDQITAGQRLGNNNAGPEIVVATGVAANTAARACSFTGATVVLMADGTRKPIEDIEVGDLVVATDPETGEQEPRRVEHVFVHDDTVLDLVVDGEAITTTEDHPFWSVTSQRFERADELDPGEEVLGADGRAITVSGLRLETAREALAYNLTVEGIHTYHVGNADILVHNTCPKVRFGRGDGHGARHLKGTNLSPSEVEPVILRNVQKAAADASSTGSFYGRVTVRGQQIEYRAYTLPDGTINVGTYYVP</sequence>
<proteinExistence type="predicted"/>
<keyword evidence="4" id="KW-1185">Reference proteome</keyword>
<dbReference type="CDD" id="cd00081">
    <property type="entry name" value="Hint"/>
    <property type="match status" value="1"/>
</dbReference>
<dbReference type="InterPro" id="IPR030934">
    <property type="entry name" value="Intein_C"/>
</dbReference>
<dbReference type="NCBIfam" id="TIGR01443">
    <property type="entry name" value="intein_Cterm"/>
    <property type="match status" value="1"/>
</dbReference>
<feature type="chain" id="PRO_5038999289" description="Hint domain-containing protein" evidence="1">
    <location>
        <begin position="40"/>
        <end position="309"/>
    </location>
</feature>
<evidence type="ECO:0000256" key="1">
    <source>
        <dbReference type="SAM" id="SignalP"/>
    </source>
</evidence>
<dbReference type="SMART" id="SM00306">
    <property type="entry name" value="HintN"/>
    <property type="match status" value="1"/>
</dbReference>
<dbReference type="GO" id="GO:0016539">
    <property type="term" value="P:intein-mediated protein splicing"/>
    <property type="evidence" value="ECO:0007669"/>
    <property type="project" value="InterPro"/>
</dbReference>
<dbReference type="PROSITE" id="PS50818">
    <property type="entry name" value="INTEIN_C_TER"/>
    <property type="match status" value="1"/>
</dbReference>
<dbReference type="InterPro" id="IPR036844">
    <property type="entry name" value="Hint_dom_sf"/>
</dbReference>
<evidence type="ECO:0000313" key="4">
    <source>
        <dbReference type="Proteomes" id="UP000540656"/>
    </source>
</evidence>
<dbReference type="InterPro" id="IPR003587">
    <property type="entry name" value="Hint_dom_N"/>
</dbReference>